<dbReference type="STRING" id="1058.SAMN05421783_10361"/>
<keyword evidence="2" id="KW-1185">Reference proteome</keyword>
<name>A0A1H2SN45_THIRO</name>
<protein>
    <recommendedName>
        <fullName evidence="3">DUF29 domain-containing protein</fullName>
    </recommendedName>
</protein>
<dbReference type="Pfam" id="PF01724">
    <property type="entry name" value="DUF29"/>
    <property type="match status" value="1"/>
</dbReference>
<evidence type="ECO:0000313" key="1">
    <source>
        <dbReference type="EMBL" id="SDW33030.1"/>
    </source>
</evidence>
<dbReference type="PANTHER" id="PTHR34235">
    <property type="entry name" value="SLR1203 PROTEIN-RELATED"/>
    <property type="match status" value="1"/>
</dbReference>
<dbReference type="EMBL" id="FNNZ01000003">
    <property type="protein sequence ID" value="SDW33030.1"/>
    <property type="molecule type" value="Genomic_DNA"/>
</dbReference>
<dbReference type="Proteomes" id="UP000198816">
    <property type="component" value="Unassembled WGS sequence"/>
</dbReference>
<dbReference type="AlphaFoldDB" id="A0A1H2SN45"/>
<proteinExistence type="predicted"/>
<sequence length="174" mass="20144">MDEQRKGLKPFGNRVTMWRSFNAKGARQAMTPLYEQDFSEWAERQASLLRQGRFDDLDVAHLIEELDSMGASERRELINRLAILLAHLLKWRYQPERRGNSWRLTIKIQRLDVAALLRDNPSLRARLDAFIHDAYAKATLQAAREIGVEETLFPAVCPFTVEQIQDDHWPDAAA</sequence>
<dbReference type="InterPro" id="IPR002636">
    <property type="entry name" value="DUF29"/>
</dbReference>
<reference evidence="2" key="1">
    <citation type="submission" date="2016-10" db="EMBL/GenBank/DDBJ databases">
        <authorList>
            <person name="Varghese N."/>
            <person name="Submissions S."/>
        </authorList>
    </citation>
    <scope>NUCLEOTIDE SEQUENCE [LARGE SCALE GENOMIC DNA]</scope>
    <source>
        <strain evidence="2">DSM 217</strain>
    </source>
</reference>
<organism evidence="1 2">
    <name type="scientific">Thiocapsa roseopersicina</name>
    <dbReference type="NCBI Taxonomy" id="1058"/>
    <lineage>
        <taxon>Bacteria</taxon>
        <taxon>Pseudomonadati</taxon>
        <taxon>Pseudomonadota</taxon>
        <taxon>Gammaproteobacteria</taxon>
        <taxon>Chromatiales</taxon>
        <taxon>Chromatiaceae</taxon>
        <taxon>Thiocapsa</taxon>
    </lineage>
</organism>
<dbReference type="Gene3D" id="1.20.1220.20">
    <property type="entry name" value="Uncharcterised protein PF01724"/>
    <property type="match status" value="1"/>
</dbReference>
<evidence type="ECO:0008006" key="3">
    <source>
        <dbReference type="Google" id="ProtNLM"/>
    </source>
</evidence>
<gene>
    <name evidence="1" type="ORF">SAMN05421783_10361</name>
</gene>
<accession>A0A1H2SN45</accession>
<evidence type="ECO:0000313" key="2">
    <source>
        <dbReference type="Proteomes" id="UP000198816"/>
    </source>
</evidence>